<evidence type="ECO:0000313" key="1">
    <source>
        <dbReference type="EMBL" id="GKV43096.1"/>
    </source>
</evidence>
<dbReference type="Proteomes" id="UP001054252">
    <property type="component" value="Unassembled WGS sequence"/>
</dbReference>
<evidence type="ECO:0000313" key="2">
    <source>
        <dbReference type="Proteomes" id="UP001054252"/>
    </source>
</evidence>
<accession>A0AAV5M080</accession>
<reference evidence="1 2" key="1">
    <citation type="journal article" date="2021" name="Commun. Biol.">
        <title>The genome of Shorea leprosula (Dipterocarpaceae) highlights the ecological relevance of drought in aseasonal tropical rainforests.</title>
        <authorList>
            <person name="Ng K.K.S."/>
            <person name="Kobayashi M.J."/>
            <person name="Fawcett J.A."/>
            <person name="Hatakeyama M."/>
            <person name="Paape T."/>
            <person name="Ng C.H."/>
            <person name="Ang C.C."/>
            <person name="Tnah L.H."/>
            <person name="Lee C.T."/>
            <person name="Nishiyama T."/>
            <person name="Sese J."/>
            <person name="O'Brien M.J."/>
            <person name="Copetti D."/>
            <person name="Mohd Noor M.I."/>
            <person name="Ong R.C."/>
            <person name="Putra M."/>
            <person name="Sireger I.Z."/>
            <person name="Indrioko S."/>
            <person name="Kosugi Y."/>
            <person name="Izuno A."/>
            <person name="Isagi Y."/>
            <person name="Lee S.L."/>
            <person name="Shimizu K.K."/>
        </authorList>
    </citation>
    <scope>NUCLEOTIDE SEQUENCE [LARGE SCALE GENOMIC DNA]</scope>
    <source>
        <strain evidence="1">214</strain>
    </source>
</reference>
<comment type="caution">
    <text evidence="1">The sequence shown here is derived from an EMBL/GenBank/DDBJ whole genome shotgun (WGS) entry which is preliminary data.</text>
</comment>
<organism evidence="1 2">
    <name type="scientific">Rubroshorea leprosula</name>
    <dbReference type="NCBI Taxonomy" id="152421"/>
    <lineage>
        <taxon>Eukaryota</taxon>
        <taxon>Viridiplantae</taxon>
        <taxon>Streptophyta</taxon>
        <taxon>Embryophyta</taxon>
        <taxon>Tracheophyta</taxon>
        <taxon>Spermatophyta</taxon>
        <taxon>Magnoliopsida</taxon>
        <taxon>eudicotyledons</taxon>
        <taxon>Gunneridae</taxon>
        <taxon>Pentapetalae</taxon>
        <taxon>rosids</taxon>
        <taxon>malvids</taxon>
        <taxon>Malvales</taxon>
        <taxon>Dipterocarpaceae</taxon>
        <taxon>Rubroshorea</taxon>
    </lineage>
</organism>
<proteinExistence type="predicted"/>
<name>A0AAV5M080_9ROSI</name>
<protein>
    <submittedName>
        <fullName evidence="1">Uncharacterized protein</fullName>
    </submittedName>
</protein>
<dbReference type="AlphaFoldDB" id="A0AAV5M080"/>
<keyword evidence="2" id="KW-1185">Reference proteome</keyword>
<dbReference type="EMBL" id="BPVZ01000165">
    <property type="protein sequence ID" value="GKV43096.1"/>
    <property type="molecule type" value="Genomic_DNA"/>
</dbReference>
<sequence length="45" mass="5202">MGAKFFKILIPEFPLHSRRLLPKLQLQFCLLNFGGEVKDGEKRGE</sequence>
<gene>
    <name evidence="1" type="ORF">SLEP1_g50433</name>
</gene>